<feature type="transmembrane region" description="Helical" evidence="13">
    <location>
        <begin position="762"/>
        <end position="781"/>
    </location>
</feature>
<dbReference type="Proteomes" id="UP000004217">
    <property type="component" value="Unassembled WGS sequence"/>
</dbReference>
<dbReference type="InterPro" id="IPR044492">
    <property type="entry name" value="P_typ_ATPase_HD_dom"/>
</dbReference>
<keyword evidence="6 13" id="KW-0547">Nucleotide-binding</keyword>
<keyword evidence="5 13" id="KW-0479">Metal-binding</keyword>
<dbReference type="NCBIfam" id="TIGR01494">
    <property type="entry name" value="ATPase_P-type"/>
    <property type="match status" value="1"/>
</dbReference>
<dbReference type="SFLD" id="SFLDF00027">
    <property type="entry name" value="p-type_atpase"/>
    <property type="match status" value="1"/>
</dbReference>
<dbReference type="PROSITE" id="PS00154">
    <property type="entry name" value="ATPASE_E1_E2"/>
    <property type="match status" value="1"/>
</dbReference>
<dbReference type="InterPro" id="IPR059000">
    <property type="entry name" value="ATPase_P-type_domA"/>
</dbReference>
<dbReference type="GO" id="GO:0005524">
    <property type="term" value="F:ATP binding"/>
    <property type="evidence" value="ECO:0007669"/>
    <property type="project" value="UniProtKB-UniRule"/>
</dbReference>
<feature type="domain" description="P-type ATPase A" evidence="14">
    <location>
        <begin position="302"/>
        <end position="402"/>
    </location>
</feature>
<dbReference type="SUPFAM" id="SSF81653">
    <property type="entry name" value="Calcium ATPase, transduction domain A"/>
    <property type="match status" value="1"/>
</dbReference>
<protein>
    <submittedName>
        <fullName evidence="16">Copper-translocating P-type ATPase</fullName>
    </submittedName>
</protein>
<dbReference type="Gene3D" id="3.40.1110.10">
    <property type="entry name" value="Calcium-transporting ATPase, cytoplasmic domain N"/>
    <property type="match status" value="1"/>
</dbReference>
<comment type="caution">
    <text evidence="16">The sequence shown here is derived from an EMBL/GenBank/DDBJ whole genome shotgun (WGS) entry which is preliminary data.</text>
</comment>
<keyword evidence="7" id="KW-0406">Ion transport</keyword>
<dbReference type="Pfam" id="PF00702">
    <property type="entry name" value="Hydrolase"/>
    <property type="match status" value="1"/>
</dbReference>
<evidence type="ECO:0000256" key="8">
    <source>
        <dbReference type="ARBA" id="ARBA00022840"/>
    </source>
</evidence>
<dbReference type="InterPro" id="IPR018303">
    <property type="entry name" value="ATPase_P-typ_P_site"/>
</dbReference>
<feature type="transmembrane region" description="Helical" evidence="13">
    <location>
        <begin position="266"/>
        <end position="284"/>
    </location>
</feature>
<dbReference type="SFLD" id="SFLDS00003">
    <property type="entry name" value="Haloacid_Dehalogenase"/>
    <property type="match status" value="1"/>
</dbReference>
<dbReference type="GO" id="GO:0055070">
    <property type="term" value="P:copper ion homeostasis"/>
    <property type="evidence" value="ECO:0007669"/>
    <property type="project" value="TreeGrafter"/>
</dbReference>
<comment type="subcellular location">
    <subcellularLocation>
        <location evidence="1">Cell membrane</location>
        <topology evidence="1">Multi-pass membrane protein</topology>
    </subcellularLocation>
</comment>
<proteinExistence type="inferred from homology"/>
<dbReference type="InterPro" id="IPR008250">
    <property type="entry name" value="ATPase_P-typ_transduc_dom_A_sf"/>
</dbReference>
<dbReference type="InterPro" id="IPR001757">
    <property type="entry name" value="P_typ_ATPase"/>
</dbReference>
<keyword evidence="11" id="KW-0186">Copper</keyword>
<dbReference type="InterPro" id="IPR023214">
    <property type="entry name" value="HAD_sf"/>
</dbReference>
<dbReference type="OrthoDB" id="7059309at2"/>
<dbReference type="GO" id="GO:0005507">
    <property type="term" value="F:copper ion binding"/>
    <property type="evidence" value="ECO:0007669"/>
    <property type="project" value="TreeGrafter"/>
</dbReference>
<evidence type="ECO:0000259" key="14">
    <source>
        <dbReference type="Pfam" id="PF00122"/>
    </source>
</evidence>
<dbReference type="CDD" id="cd02094">
    <property type="entry name" value="P-type_ATPase_Cu-like"/>
    <property type="match status" value="1"/>
</dbReference>
<dbReference type="FunFam" id="3.40.50.1000:FF:000333">
    <property type="entry name" value="Copper-transporting ATPase 2"/>
    <property type="match status" value="1"/>
</dbReference>
<evidence type="ECO:0000259" key="15">
    <source>
        <dbReference type="Pfam" id="PF13473"/>
    </source>
</evidence>
<dbReference type="Gene3D" id="3.40.50.1000">
    <property type="entry name" value="HAD superfamily/HAD-like"/>
    <property type="match status" value="1"/>
</dbReference>
<evidence type="ECO:0000256" key="10">
    <source>
        <dbReference type="ARBA" id="ARBA00022989"/>
    </source>
</evidence>
<dbReference type="PANTHER" id="PTHR43520">
    <property type="entry name" value="ATP7, ISOFORM B"/>
    <property type="match status" value="1"/>
</dbReference>
<feature type="domain" description="EfeO-type cupredoxin-like" evidence="15">
    <location>
        <begin position="16"/>
        <end position="122"/>
    </location>
</feature>
<dbReference type="FunFam" id="2.70.150.10:FF:000020">
    <property type="entry name" value="Copper-exporting P-type ATPase A"/>
    <property type="match status" value="1"/>
</dbReference>
<feature type="transmembrane region" description="Helical" evidence="13">
    <location>
        <begin position="202"/>
        <end position="220"/>
    </location>
</feature>
<keyword evidence="7" id="KW-0187">Copper transport</keyword>
<keyword evidence="4 13" id="KW-0812">Transmembrane</keyword>
<dbReference type="Pfam" id="PF00122">
    <property type="entry name" value="E1-E2_ATPase"/>
    <property type="match status" value="1"/>
</dbReference>
<dbReference type="InterPro" id="IPR023299">
    <property type="entry name" value="ATPase_P-typ_cyto_dom_N"/>
</dbReference>
<dbReference type="InterPro" id="IPR027256">
    <property type="entry name" value="P-typ_ATPase_IB"/>
</dbReference>
<dbReference type="NCBIfam" id="TIGR01511">
    <property type="entry name" value="ATPase-IB1_Cu"/>
    <property type="match status" value="1"/>
</dbReference>
<dbReference type="EMBL" id="AGBF01000080">
    <property type="protein sequence ID" value="EGX57721.1"/>
    <property type="molecule type" value="Genomic_DNA"/>
</dbReference>
<evidence type="ECO:0000256" key="1">
    <source>
        <dbReference type="ARBA" id="ARBA00004651"/>
    </source>
</evidence>
<feature type="transmembrane region" description="Helical" evidence="13">
    <location>
        <begin position="170"/>
        <end position="190"/>
    </location>
</feature>
<dbReference type="InterPro" id="IPR036412">
    <property type="entry name" value="HAD-like_sf"/>
</dbReference>
<dbReference type="SFLD" id="SFLDG00002">
    <property type="entry name" value="C1.7:_P-type_atpase_like"/>
    <property type="match status" value="1"/>
</dbReference>
<evidence type="ECO:0000256" key="7">
    <source>
        <dbReference type="ARBA" id="ARBA00022796"/>
    </source>
</evidence>
<keyword evidence="7" id="KW-0813">Transport</keyword>
<feature type="transmembrane region" description="Helical" evidence="13">
    <location>
        <begin position="418"/>
        <end position="440"/>
    </location>
</feature>
<dbReference type="PATRIC" id="fig|700597.3.peg.4177"/>
<feature type="transmembrane region" description="Helical" evidence="13">
    <location>
        <begin position="787"/>
        <end position="805"/>
    </location>
</feature>
<keyword evidence="9" id="KW-1278">Translocase</keyword>
<dbReference type="SUPFAM" id="SSF56784">
    <property type="entry name" value="HAD-like"/>
    <property type="match status" value="1"/>
</dbReference>
<dbReference type="GO" id="GO:0005886">
    <property type="term" value="C:plasma membrane"/>
    <property type="evidence" value="ECO:0007669"/>
    <property type="project" value="UniProtKB-SubCell"/>
</dbReference>
<evidence type="ECO:0000313" key="16">
    <source>
        <dbReference type="EMBL" id="EGX57721.1"/>
    </source>
</evidence>
<gene>
    <name evidence="16" type="ORF">SZN_21266</name>
</gene>
<evidence type="ECO:0000256" key="9">
    <source>
        <dbReference type="ARBA" id="ARBA00022967"/>
    </source>
</evidence>
<dbReference type="PRINTS" id="PR00943">
    <property type="entry name" value="CUATPASE"/>
</dbReference>
<dbReference type="NCBIfam" id="TIGR01525">
    <property type="entry name" value="ATPase-IB_hvy"/>
    <property type="match status" value="1"/>
</dbReference>
<evidence type="ECO:0000256" key="2">
    <source>
        <dbReference type="ARBA" id="ARBA00006024"/>
    </source>
</evidence>
<keyword evidence="10 13" id="KW-1133">Transmembrane helix</keyword>
<evidence type="ECO:0000256" key="4">
    <source>
        <dbReference type="ARBA" id="ARBA00022692"/>
    </source>
</evidence>
<dbReference type="InterPro" id="IPR023298">
    <property type="entry name" value="ATPase_P-typ_TM_dom_sf"/>
</dbReference>
<dbReference type="Pfam" id="PF13473">
    <property type="entry name" value="Cupredoxin_1"/>
    <property type="match status" value="1"/>
</dbReference>
<dbReference type="SUPFAM" id="SSF49503">
    <property type="entry name" value="Cupredoxins"/>
    <property type="match status" value="1"/>
</dbReference>
<dbReference type="PRINTS" id="PR00119">
    <property type="entry name" value="CATATPASE"/>
</dbReference>
<comment type="similarity">
    <text evidence="2 13">Belongs to the cation transport ATPase (P-type) (TC 3.A.3) family. Type IB subfamily.</text>
</comment>
<keyword evidence="3 13" id="KW-1003">Cell membrane</keyword>
<dbReference type="InterPro" id="IPR008972">
    <property type="entry name" value="Cupredoxin"/>
</dbReference>
<evidence type="ECO:0000256" key="11">
    <source>
        <dbReference type="ARBA" id="ARBA00023008"/>
    </source>
</evidence>
<keyword evidence="8 13" id="KW-0067">ATP-binding</keyword>
<dbReference type="GO" id="GO:0043682">
    <property type="term" value="F:P-type divalent copper transporter activity"/>
    <property type="evidence" value="ECO:0007669"/>
    <property type="project" value="TreeGrafter"/>
</dbReference>
<name>G2GFG9_9ACTN</name>
<dbReference type="SUPFAM" id="SSF81665">
    <property type="entry name" value="Calcium ATPase, transmembrane domain M"/>
    <property type="match status" value="1"/>
</dbReference>
<dbReference type="RefSeq" id="WP_007498315.1">
    <property type="nucleotide sequence ID" value="NZ_AGBF01000080.1"/>
</dbReference>
<sequence length="835" mass="87237">MNAADIAVLIGAGGLIALLAWYFLGPKKTRLAELQGGVQEIEITVKGGYSPDVIRVRQGVPVRLVFDRRESGDCTSRVVFPDFGLAKALPAFGKATAEFVPEKAGRFGFACGMNMVHGTLLVEPGPGSGEAAPSVVAEEELVASAPGDTDQGDSEAAERQAEIKDLSRRVLVGTVLSLPVVVAVMLHEFFGVEVPDLLLNRWFQFALITPVMFYTGWPIHRTGWLALRHRSAEMNSLITLGTCAAYGYSLLVTVAPGLLPTGVREVYYEAVGVILTLILLGRLFEVKAKAGTGQAIRELLGLQAKTARVVRDGAEVEVPVEEVQPGDIVVVRPGEKVPVDGVIVEGRSTLDESMVTGESIPVTKTVGDEVVGATINQTGAFRLEATKVGADTMLAQIVRLVQQAQASKAPIQRIADLVASYFVPAVVFIAIASFATWFIVGPEPALTLGLVAAVAVLIIACPCALGLATPLSIMVGTGKGAQAGVLIRSAESLETAHRLDTVVLDKTGTITQGRPALTDVVPVGGFAEADLVRLVASAENSSEHPLGQAIVSGAADRGIQLAEVSEFDSVTGKGIAATVDGRRLLVGKSALLTEAGIDSDPLQADADRLAAEGKTPVFAAVEGRLAGVIAVADTVKEDSSAAVAELKRLGLEVVMITGDNRRTAEAIAREVGIDRVFAEVLPEHKAREIRRLQDEGKRVGMVGDGINDAPALAQADVGFAIGTGTDVAIEASDVTLVSGALGGVVTAVRLSRSTMRNIRQNLFLAFVYNTIGIPLAAGVLYPFTGWLLSPIIAAAAMALSSLSVVGNANRLRRFTPGNPAAPRPLAAQAQVSVGA</sequence>
<evidence type="ECO:0000256" key="3">
    <source>
        <dbReference type="ARBA" id="ARBA00022475"/>
    </source>
</evidence>
<dbReference type="AlphaFoldDB" id="G2GFG9"/>
<dbReference type="InterPro" id="IPR028096">
    <property type="entry name" value="EfeO_Cupredoxin"/>
</dbReference>
<dbReference type="Gene3D" id="2.70.150.10">
    <property type="entry name" value="Calcium-transporting ATPase, cytoplasmic transduction domain A"/>
    <property type="match status" value="1"/>
</dbReference>
<keyword evidence="17" id="KW-1185">Reference proteome</keyword>
<accession>G2GFG9</accession>
<feature type="transmembrane region" description="Helical" evidence="13">
    <location>
        <begin position="232"/>
        <end position="254"/>
    </location>
</feature>
<evidence type="ECO:0000256" key="13">
    <source>
        <dbReference type="RuleBase" id="RU362081"/>
    </source>
</evidence>
<keyword evidence="12 13" id="KW-0472">Membrane</keyword>
<feature type="transmembrane region" description="Helical" evidence="13">
    <location>
        <begin position="6"/>
        <end position="24"/>
    </location>
</feature>
<organism evidence="16 17">
    <name type="scientific">Streptomyces zinciresistens K42</name>
    <dbReference type="NCBI Taxonomy" id="700597"/>
    <lineage>
        <taxon>Bacteria</taxon>
        <taxon>Bacillati</taxon>
        <taxon>Actinomycetota</taxon>
        <taxon>Actinomycetes</taxon>
        <taxon>Kitasatosporales</taxon>
        <taxon>Streptomycetaceae</taxon>
        <taxon>Streptomyces</taxon>
    </lineage>
</organism>
<dbReference type="PANTHER" id="PTHR43520:SF8">
    <property type="entry name" value="P-TYPE CU(+) TRANSPORTER"/>
    <property type="match status" value="1"/>
</dbReference>
<dbReference type="GO" id="GO:0016887">
    <property type="term" value="F:ATP hydrolysis activity"/>
    <property type="evidence" value="ECO:0007669"/>
    <property type="project" value="InterPro"/>
</dbReference>
<evidence type="ECO:0000313" key="17">
    <source>
        <dbReference type="Proteomes" id="UP000004217"/>
    </source>
</evidence>
<evidence type="ECO:0000256" key="5">
    <source>
        <dbReference type="ARBA" id="ARBA00022723"/>
    </source>
</evidence>
<feature type="transmembrane region" description="Helical" evidence="13">
    <location>
        <begin position="446"/>
        <end position="469"/>
    </location>
</feature>
<evidence type="ECO:0000256" key="6">
    <source>
        <dbReference type="ARBA" id="ARBA00022741"/>
    </source>
</evidence>
<reference evidence="16 17" key="1">
    <citation type="submission" date="2011-08" db="EMBL/GenBank/DDBJ databases">
        <authorList>
            <person name="Lin Y."/>
            <person name="Hao X."/>
            <person name="Johnstone L."/>
            <person name="Miller S.J."/>
            <person name="Wei G."/>
            <person name="Rensing C."/>
        </authorList>
    </citation>
    <scope>NUCLEOTIDE SEQUENCE [LARGE SCALE GENOMIC DNA]</scope>
    <source>
        <strain evidence="16 17">K42</strain>
    </source>
</reference>
<dbReference type="Gene3D" id="2.60.40.420">
    <property type="entry name" value="Cupredoxins - blue copper proteins"/>
    <property type="match status" value="1"/>
</dbReference>
<evidence type="ECO:0000256" key="12">
    <source>
        <dbReference type="ARBA" id="ARBA00023136"/>
    </source>
</evidence>